<keyword evidence="3" id="KW-1185">Reference proteome</keyword>
<protein>
    <recommendedName>
        <fullName evidence="1">YopA central domain-containing protein</fullName>
    </recommendedName>
</protein>
<evidence type="ECO:0000313" key="3">
    <source>
        <dbReference type="Proteomes" id="UP001519887"/>
    </source>
</evidence>
<comment type="caution">
    <text evidence="2">The sequence shown here is derived from an EMBL/GenBank/DDBJ whole genome shotgun (WGS) entry which is preliminary data.</text>
</comment>
<dbReference type="RefSeq" id="WP_210042148.1">
    <property type="nucleotide sequence ID" value="NZ_JBHLVU010000073.1"/>
</dbReference>
<dbReference type="InterPro" id="IPR058684">
    <property type="entry name" value="YopA_M"/>
</dbReference>
<accession>A0ABS7BXC4</accession>
<organism evidence="2 3">
    <name type="scientific">Paenibacillus sepulcri</name>
    <dbReference type="NCBI Taxonomy" id="359917"/>
    <lineage>
        <taxon>Bacteria</taxon>
        <taxon>Bacillati</taxon>
        <taxon>Bacillota</taxon>
        <taxon>Bacilli</taxon>
        <taxon>Bacillales</taxon>
        <taxon>Paenibacillaceae</taxon>
        <taxon>Paenibacillus</taxon>
    </lineage>
</organism>
<dbReference type="EMBL" id="JAHZIK010000060">
    <property type="protein sequence ID" value="MBW7453310.1"/>
    <property type="molecule type" value="Genomic_DNA"/>
</dbReference>
<evidence type="ECO:0000259" key="1">
    <source>
        <dbReference type="Pfam" id="PF26308"/>
    </source>
</evidence>
<sequence length="447" mass="52907">MLNYDQALEADYLKFDVNEAIPIYQGDIVLVMNDSEQFDFKGEIRLDWLPSPTIKFFGETNHRHDEIFSLFSNLEKNKIKFALPNYIKCDVIISKFSSNSDGMKIEGEITNIMVQPSKKVFYIKCGIANFLNTYGEIVQYKGMGLRNRIKININEWEVIIDKRPDYSEKKINEKLKNTGGYGITHLCLIKRHDGQAFEANNILELEKALYWTLSFACGRRVGIVLLEGYNKNEVVWCKYQTPIIDKWKYRKTWFPNNEWETISKILPSIYSKLQDKYWRVVLTNTLSWYLECQSDGIIDNKIVSNQVALETLAWAYLVEDTRILKEHEYKDMRASDIFRVFFKQFCEDTAIPNEFPYLEDIRRLKYSESSHLLADFRNNIVHPKKRKKFHSLQSDFSFYILKLGLHYLELSLLFIMKYDGKYVSQLYFGWDKAYESVPWNENKSHIE</sequence>
<dbReference type="Pfam" id="PF26308">
    <property type="entry name" value="YopA_M"/>
    <property type="match status" value="1"/>
</dbReference>
<gene>
    <name evidence="2" type="ORF">K0U00_04585</name>
</gene>
<name>A0ABS7BXC4_9BACL</name>
<evidence type="ECO:0000313" key="2">
    <source>
        <dbReference type="EMBL" id="MBW7453310.1"/>
    </source>
</evidence>
<feature type="domain" description="YopA central" evidence="1">
    <location>
        <begin position="116"/>
        <end position="249"/>
    </location>
</feature>
<dbReference type="Proteomes" id="UP001519887">
    <property type="component" value="Unassembled WGS sequence"/>
</dbReference>
<reference evidence="2 3" key="1">
    <citation type="submission" date="2021-07" db="EMBL/GenBank/DDBJ databases">
        <title>Paenibacillus radiodurans sp. nov., isolated from the southeastern edge of Tengger Desert.</title>
        <authorList>
            <person name="Zhang G."/>
        </authorList>
    </citation>
    <scope>NUCLEOTIDE SEQUENCE [LARGE SCALE GENOMIC DNA]</scope>
    <source>
        <strain evidence="2 3">CCM 7311</strain>
    </source>
</reference>
<proteinExistence type="predicted"/>